<name>A0A9Q4DB08_9LACT</name>
<dbReference type="EMBL" id="JAOTMY010000001">
    <property type="protein sequence ID" value="MCY3087169.1"/>
    <property type="molecule type" value="Genomic_DNA"/>
</dbReference>
<keyword evidence="3" id="KW-1185">Reference proteome</keyword>
<reference evidence="1" key="2">
    <citation type="submission" date="2022-09" db="EMBL/GenBank/DDBJ databases">
        <title>Aerococcus urinae taxonomy study.</title>
        <authorList>
            <person name="Christensen J."/>
            <person name="Senneby E."/>
        </authorList>
    </citation>
    <scope>NUCLEOTIDE SEQUENCE</scope>
    <source>
        <strain evidence="1">LUND-41-B12</strain>
    </source>
</reference>
<dbReference type="Proteomes" id="UP001069047">
    <property type="component" value="Unassembled WGS sequence"/>
</dbReference>
<gene>
    <name evidence="2" type="ORF">DBT44_0003665</name>
    <name evidence="1" type="ORF">ODY61_03420</name>
</gene>
<reference evidence="2 3" key="1">
    <citation type="journal article" date="2020" name="J. Bacteriol.">
        <title>Aerococcus urinae Isolated from Women with Lower Urinary Tract Symptoms: In Vitro Aggregation and Genome Analysis.</title>
        <authorList>
            <person name="Hilt E.E."/>
            <person name="Putonti C."/>
            <person name="Thomas-White K."/>
            <person name="Lewis A.L."/>
            <person name="Visick K.L."/>
            <person name="Gilbert N.M."/>
            <person name="Wolfe A.J."/>
        </authorList>
    </citation>
    <scope>NUCLEOTIDE SEQUENCE [LARGE SCALE GENOMIC DNA]</scope>
    <source>
        <strain evidence="2 3">UMB1016</strain>
    </source>
</reference>
<dbReference type="RefSeq" id="WP_168163190.1">
    <property type="nucleotide sequence ID" value="NZ_CAJHLG010000004.1"/>
</dbReference>
<reference evidence="2" key="3">
    <citation type="submission" date="2024-02" db="EMBL/GenBank/DDBJ databases">
        <authorList>
            <person name="Choi B."/>
        </authorList>
    </citation>
    <scope>NUCLEOTIDE SEQUENCE</scope>
    <source>
        <strain evidence="2">UMB1016</strain>
    </source>
</reference>
<evidence type="ECO:0000313" key="1">
    <source>
        <dbReference type="EMBL" id="MCY3087169.1"/>
    </source>
</evidence>
<dbReference type="AlphaFoldDB" id="A0A9Q4DB08"/>
<evidence type="ECO:0000313" key="3">
    <source>
        <dbReference type="Proteomes" id="UP000250354"/>
    </source>
</evidence>
<dbReference type="Proteomes" id="UP000250354">
    <property type="component" value="Chromosome"/>
</dbReference>
<protein>
    <submittedName>
        <fullName evidence="1">Uncharacterized protein</fullName>
    </submittedName>
</protein>
<sequence length="56" mass="6539">MEEAFNNGLDQIKRDLGVQTDQELFLLINNPHINHPLIVQLREMMKYMKVVESNGI</sequence>
<dbReference type="EMBL" id="CP145132">
    <property type="protein sequence ID" value="WWC55417.1"/>
    <property type="molecule type" value="Genomic_DNA"/>
</dbReference>
<proteinExistence type="predicted"/>
<evidence type="ECO:0000313" key="4">
    <source>
        <dbReference type="Proteomes" id="UP001069047"/>
    </source>
</evidence>
<accession>A0A9Q4DB08</accession>
<organism evidence="1 4">
    <name type="scientific">Aerococcus mictus</name>
    <dbReference type="NCBI Taxonomy" id="2976810"/>
    <lineage>
        <taxon>Bacteria</taxon>
        <taxon>Bacillati</taxon>
        <taxon>Bacillota</taxon>
        <taxon>Bacilli</taxon>
        <taxon>Lactobacillales</taxon>
        <taxon>Aerococcaceae</taxon>
        <taxon>Aerococcus</taxon>
    </lineage>
</organism>
<evidence type="ECO:0000313" key="2">
    <source>
        <dbReference type="EMBL" id="WWC55417.1"/>
    </source>
</evidence>